<dbReference type="OrthoDB" id="3199616at2"/>
<dbReference type="RefSeq" id="WP_012597088.1">
    <property type="nucleotide sequence ID" value="NC_011726.1"/>
</dbReference>
<sequence length="382" mass="43844">MISLHGAYFGDNFGDLLLLEIFKNWVTENNDCEVVLPMTGVVQKLPKENLRKHFPHIAMGLKSFQEWQSVVYFGGGYFGEPDWARGQKFKLHWWNRRFIKTHILPAELSIWKDIPYGIFGVEVGPISNILLRTELKRILNRAKFLSVRNVESKQYIENDLGINRDIVVAPDAALTINKEDIPYQSIEDIDQFLKPYRDNILLGIHAPGNFLGNTAQSQRMREGLITVLKSYSDVMPVVFSDNTLNRSVTCEELANLIKSTTGKECLSLPFQGIWETVALISRLSALLTTKLHVGIVAYALQVYCESFATHQKTPKFYRVIDCSERCKMVNEITSVDMVVEKINRAVKFANTVDPRLFMQWETVRNEALINRDLVHKLIEKVY</sequence>
<organism evidence="2 3">
    <name type="scientific">Rippkaea orientalis (strain PCC 8801 / RF-1)</name>
    <name type="common">Cyanothece sp. (strain PCC 8801)</name>
    <dbReference type="NCBI Taxonomy" id="41431"/>
    <lineage>
        <taxon>Bacteria</taxon>
        <taxon>Bacillati</taxon>
        <taxon>Cyanobacteriota</taxon>
        <taxon>Cyanophyceae</taxon>
        <taxon>Oscillatoriophycideae</taxon>
        <taxon>Chroococcales</taxon>
        <taxon>Aphanothecaceae</taxon>
        <taxon>Rippkaea</taxon>
        <taxon>Rippkaea orientalis</taxon>
    </lineage>
</organism>
<gene>
    <name evidence="2" type="ordered locus">PCC8801_3882</name>
</gene>
<proteinExistence type="predicted"/>
<evidence type="ECO:0000259" key="1">
    <source>
        <dbReference type="Pfam" id="PF04230"/>
    </source>
</evidence>
<evidence type="ECO:0000313" key="3">
    <source>
        <dbReference type="Proteomes" id="UP000008204"/>
    </source>
</evidence>
<dbReference type="Proteomes" id="UP000008204">
    <property type="component" value="Chromosome"/>
</dbReference>
<name>B7K4C5_RIPO1</name>
<feature type="domain" description="Polysaccharide pyruvyl transferase" evidence="1">
    <location>
        <begin position="12"/>
        <end position="303"/>
    </location>
</feature>
<dbReference type="STRING" id="41431.PCC8801_3882"/>
<dbReference type="KEGG" id="cyp:PCC8801_3882"/>
<dbReference type="eggNOG" id="COG2327">
    <property type="taxonomic scope" value="Bacteria"/>
</dbReference>
<accession>B7K4C5</accession>
<dbReference type="InterPro" id="IPR007345">
    <property type="entry name" value="Polysacch_pyruvyl_Trfase"/>
</dbReference>
<reference evidence="3" key="1">
    <citation type="journal article" date="2011" name="MBio">
        <title>Novel metabolic attributes of the genus Cyanothece, comprising a group of unicellular nitrogen-fixing Cyanobacteria.</title>
        <authorList>
            <person name="Bandyopadhyay A."/>
            <person name="Elvitigala T."/>
            <person name="Welsh E."/>
            <person name="Stockel J."/>
            <person name="Liberton M."/>
            <person name="Min H."/>
            <person name="Sherman L.A."/>
            <person name="Pakrasi H.B."/>
        </authorList>
    </citation>
    <scope>NUCLEOTIDE SEQUENCE [LARGE SCALE GENOMIC DNA]</scope>
    <source>
        <strain evidence="3">PCC 8801</strain>
    </source>
</reference>
<dbReference type="HOGENOM" id="CLU_723033_0_0_3"/>
<keyword evidence="3" id="KW-1185">Reference proteome</keyword>
<dbReference type="EMBL" id="CP001287">
    <property type="protein sequence ID" value="ACK67831.1"/>
    <property type="molecule type" value="Genomic_DNA"/>
</dbReference>
<protein>
    <recommendedName>
        <fullName evidence="1">Polysaccharide pyruvyl transferase domain-containing protein</fullName>
    </recommendedName>
</protein>
<dbReference type="AlphaFoldDB" id="B7K4C5"/>
<dbReference type="Pfam" id="PF04230">
    <property type="entry name" value="PS_pyruv_trans"/>
    <property type="match status" value="1"/>
</dbReference>
<evidence type="ECO:0000313" key="2">
    <source>
        <dbReference type="EMBL" id="ACK67831.1"/>
    </source>
</evidence>